<dbReference type="Proteomes" id="UP000588068">
    <property type="component" value="Unassembled WGS sequence"/>
</dbReference>
<evidence type="ECO:0000313" key="13">
    <source>
        <dbReference type="Proteomes" id="UP000588068"/>
    </source>
</evidence>
<dbReference type="EC" id="6.3.2.32" evidence="12"/>
<dbReference type="InterPro" id="IPR013815">
    <property type="entry name" value="ATP_grasp_subdomain_1"/>
</dbReference>
<dbReference type="AlphaFoldDB" id="A0A841HII9"/>
<dbReference type="InterPro" id="IPR041107">
    <property type="entry name" value="Rimk_N"/>
</dbReference>
<protein>
    <submittedName>
        <fullName evidence="12">Gamma-F420-2:alpha-L-glutamate ligase</fullName>
        <ecNumber evidence="12">6.3.2.32</ecNumber>
    </submittedName>
</protein>
<name>A0A841HII9_9GAMM</name>
<dbReference type="Pfam" id="PF18030">
    <property type="entry name" value="Rimk_N"/>
    <property type="match status" value="1"/>
</dbReference>
<sequence>MRCWLLFHRELAPDVPEAAEVMRFQQVAARLGIDLKVLQPRDFELIVDSADNWSAIYQGKSLPKPDLIIARTGSETSYFTLAVLRHFERQGVAMVNGPTAIESVADKLQTLQILSSAGLPIPKTILGKFPVDVGVVERELGFPVVVKTLKGTRGNGVLLCKDREQFGDLANLLDGASPGADFIFQQYIKSSHGRDVRVLVVNGKAVAAMERRSADGSFKSNISLGGIGTCFDPPPEMAELAVRVTRALGLDVAGIDILFDTHGYRICEANSSPGFQGLEKACGISVPDAIFAGMRERLGLPSRPRGSSWRRFISSLRRSLGDTQHQADSANP</sequence>
<dbReference type="InterPro" id="IPR013651">
    <property type="entry name" value="ATP-grasp_RimK-type"/>
</dbReference>
<evidence type="ECO:0000313" key="12">
    <source>
        <dbReference type="EMBL" id="MBB6092827.1"/>
    </source>
</evidence>
<dbReference type="InterPro" id="IPR011761">
    <property type="entry name" value="ATP-grasp"/>
</dbReference>
<keyword evidence="7" id="KW-0460">Magnesium</keyword>
<dbReference type="EMBL" id="JACHHZ010000002">
    <property type="protein sequence ID" value="MBB6092827.1"/>
    <property type="molecule type" value="Genomic_DNA"/>
</dbReference>
<dbReference type="Gene3D" id="3.30.1490.20">
    <property type="entry name" value="ATP-grasp fold, A domain"/>
    <property type="match status" value="1"/>
</dbReference>
<dbReference type="SUPFAM" id="SSF56059">
    <property type="entry name" value="Glutathione synthetase ATP-binding domain-like"/>
    <property type="match status" value="1"/>
</dbReference>
<dbReference type="GO" id="GO:0006412">
    <property type="term" value="P:translation"/>
    <property type="evidence" value="ECO:0007669"/>
    <property type="project" value="UniProtKB-KW"/>
</dbReference>
<reference evidence="12 13" key="1">
    <citation type="submission" date="2020-08" db="EMBL/GenBank/DDBJ databases">
        <title>Genomic Encyclopedia of Type Strains, Phase IV (KMG-IV): sequencing the most valuable type-strain genomes for metagenomic binning, comparative biology and taxonomic classification.</title>
        <authorList>
            <person name="Goeker M."/>
        </authorList>
    </citation>
    <scope>NUCLEOTIDE SEQUENCE [LARGE SCALE GENOMIC DNA]</scope>
    <source>
        <strain evidence="12 13">DSM 26723</strain>
    </source>
</reference>
<evidence type="ECO:0000256" key="3">
    <source>
        <dbReference type="ARBA" id="ARBA00022598"/>
    </source>
</evidence>
<keyword evidence="13" id="KW-1185">Reference proteome</keyword>
<evidence type="ECO:0000256" key="6">
    <source>
        <dbReference type="ARBA" id="ARBA00022840"/>
    </source>
</evidence>
<dbReference type="PROSITE" id="PS50975">
    <property type="entry name" value="ATP_GRASP"/>
    <property type="match status" value="1"/>
</dbReference>
<dbReference type="NCBIfam" id="TIGR00768">
    <property type="entry name" value="rimK_fam"/>
    <property type="match status" value="1"/>
</dbReference>
<feature type="domain" description="ATP-grasp" evidence="11">
    <location>
        <begin position="111"/>
        <end position="295"/>
    </location>
</feature>
<evidence type="ECO:0000256" key="10">
    <source>
        <dbReference type="PROSITE-ProRule" id="PRU00409"/>
    </source>
</evidence>
<keyword evidence="5 10" id="KW-0547">Nucleotide-binding</keyword>
<organism evidence="12 13">
    <name type="scientific">Povalibacter uvarum</name>
    <dbReference type="NCBI Taxonomy" id="732238"/>
    <lineage>
        <taxon>Bacteria</taxon>
        <taxon>Pseudomonadati</taxon>
        <taxon>Pseudomonadota</taxon>
        <taxon>Gammaproteobacteria</taxon>
        <taxon>Steroidobacterales</taxon>
        <taxon>Steroidobacteraceae</taxon>
        <taxon>Povalibacter</taxon>
    </lineage>
</organism>
<dbReference type="Gene3D" id="3.30.470.20">
    <property type="entry name" value="ATP-grasp fold, B domain"/>
    <property type="match status" value="1"/>
</dbReference>
<comment type="cofactor">
    <cofactor evidence="2">
        <name>Mg(2+)</name>
        <dbReference type="ChEBI" id="CHEBI:18420"/>
    </cofactor>
</comment>
<evidence type="ECO:0000256" key="2">
    <source>
        <dbReference type="ARBA" id="ARBA00001946"/>
    </source>
</evidence>
<dbReference type="GO" id="GO:0005737">
    <property type="term" value="C:cytoplasm"/>
    <property type="evidence" value="ECO:0007669"/>
    <property type="project" value="TreeGrafter"/>
</dbReference>
<dbReference type="InterPro" id="IPR004666">
    <property type="entry name" value="Rp_bS6_RimK/Lys_biosynth_LsyX"/>
</dbReference>
<evidence type="ECO:0000259" key="11">
    <source>
        <dbReference type="PROSITE" id="PS50975"/>
    </source>
</evidence>
<dbReference type="GO" id="GO:0046872">
    <property type="term" value="F:metal ion binding"/>
    <property type="evidence" value="ECO:0007669"/>
    <property type="project" value="UniProtKB-KW"/>
</dbReference>
<keyword evidence="3 12" id="KW-0436">Ligase</keyword>
<evidence type="ECO:0000256" key="5">
    <source>
        <dbReference type="ARBA" id="ARBA00022741"/>
    </source>
</evidence>
<dbReference type="PANTHER" id="PTHR21621:SF2">
    <property type="entry name" value="COENZYME GAMMA-F420-2:ALPHA-L-GLUTAMATE LIGASE"/>
    <property type="match status" value="1"/>
</dbReference>
<gene>
    <name evidence="12" type="ORF">HNQ60_001705</name>
</gene>
<evidence type="ECO:0000256" key="1">
    <source>
        <dbReference type="ARBA" id="ARBA00001936"/>
    </source>
</evidence>
<keyword evidence="6 10" id="KW-0067">ATP-binding</keyword>
<keyword evidence="4" id="KW-0479">Metal-binding</keyword>
<evidence type="ECO:0000256" key="9">
    <source>
        <dbReference type="ARBA" id="ARBA00023211"/>
    </source>
</evidence>
<keyword evidence="9" id="KW-0464">Manganese</keyword>
<keyword evidence="8" id="KW-0648">Protein biosynthesis</keyword>
<evidence type="ECO:0000256" key="8">
    <source>
        <dbReference type="ARBA" id="ARBA00022917"/>
    </source>
</evidence>
<dbReference type="GO" id="GO:0005524">
    <property type="term" value="F:ATP binding"/>
    <property type="evidence" value="ECO:0007669"/>
    <property type="project" value="UniProtKB-UniRule"/>
</dbReference>
<dbReference type="PANTHER" id="PTHR21621">
    <property type="entry name" value="RIBOSOMAL PROTEIN S6 MODIFICATION PROTEIN"/>
    <property type="match status" value="1"/>
</dbReference>
<dbReference type="Pfam" id="PF08443">
    <property type="entry name" value="RimK"/>
    <property type="match status" value="1"/>
</dbReference>
<dbReference type="RefSeq" id="WP_184330634.1">
    <property type="nucleotide sequence ID" value="NZ_JACHHZ010000002.1"/>
</dbReference>
<evidence type="ECO:0000256" key="7">
    <source>
        <dbReference type="ARBA" id="ARBA00022842"/>
    </source>
</evidence>
<evidence type="ECO:0000256" key="4">
    <source>
        <dbReference type="ARBA" id="ARBA00022723"/>
    </source>
</evidence>
<proteinExistence type="predicted"/>
<comment type="cofactor">
    <cofactor evidence="1">
        <name>Mn(2+)</name>
        <dbReference type="ChEBI" id="CHEBI:29035"/>
    </cofactor>
</comment>
<dbReference type="Gene3D" id="3.40.50.20">
    <property type="match status" value="1"/>
</dbReference>
<accession>A0A841HII9</accession>
<dbReference type="GO" id="GO:0043774">
    <property type="term" value="F:coenzyme F420-2 alpha-glutamyl ligase activity"/>
    <property type="evidence" value="ECO:0007669"/>
    <property type="project" value="UniProtKB-EC"/>
</dbReference>
<comment type="caution">
    <text evidence="12">The sequence shown here is derived from an EMBL/GenBank/DDBJ whole genome shotgun (WGS) entry which is preliminary data.</text>
</comment>